<dbReference type="Pfam" id="PF02902">
    <property type="entry name" value="Peptidase_C48"/>
    <property type="match status" value="1"/>
</dbReference>
<gene>
    <name evidence="5" type="ORF">BRARA_A02245</name>
</gene>
<dbReference type="InterPro" id="IPR003653">
    <property type="entry name" value="Peptidase_C48_C"/>
</dbReference>
<dbReference type="GO" id="GO:0006508">
    <property type="term" value="P:proteolysis"/>
    <property type="evidence" value="ECO:0007669"/>
    <property type="project" value="UniProtKB-KW"/>
</dbReference>
<evidence type="ECO:0000256" key="3">
    <source>
        <dbReference type="ARBA" id="ARBA00022801"/>
    </source>
</evidence>
<accession>A0A398APD6</accession>
<comment type="similarity">
    <text evidence="1">Belongs to the peptidase C48 family.</text>
</comment>
<evidence type="ECO:0000313" key="5">
    <source>
        <dbReference type="EMBL" id="RID79512.1"/>
    </source>
</evidence>
<dbReference type="SUPFAM" id="SSF54001">
    <property type="entry name" value="Cysteine proteinases"/>
    <property type="match status" value="1"/>
</dbReference>
<evidence type="ECO:0000256" key="1">
    <source>
        <dbReference type="ARBA" id="ARBA00005234"/>
    </source>
</evidence>
<dbReference type="AlphaFoldDB" id="A0A398APD6"/>
<protein>
    <recommendedName>
        <fullName evidence="4">Ubiquitin-like protease family profile domain-containing protein</fullName>
    </recommendedName>
</protein>
<dbReference type="GO" id="GO:0008234">
    <property type="term" value="F:cysteine-type peptidase activity"/>
    <property type="evidence" value="ECO:0007669"/>
    <property type="project" value="InterPro"/>
</dbReference>
<dbReference type="PROSITE" id="PS50600">
    <property type="entry name" value="ULP_PROTEASE"/>
    <property type="match status" value="1"/>
</dbReference>
<sequence>MAISSSLVFLNVGHNGTTCMRKNVTPSSAICDPLAPVVPALLEKLMQHIKAIPPKPPAPPEVLTADHESDFYSILIHERLWPEDEYGWVFDNHVVAYMNVLIKRSMREPTPFWSKRTAFVDVWWQSFLIHDYAQFMMKPTMFMFKGNGYEDMIKGRIPDHCRTNLKWYEDVAYHVDLKKEKIDCYDPIFGEVTLDSEQRILNSFKPLTHMIPAMLSVHIPANIRPISRKYFSFRRRSKRYTPQNTQVGDCGVYSLNFVECLALGVTFDGINDQNIQGLRMKMAADILAEGGNVVTDQMMAK</sequence>
<evidence type="ECO:0000313" key="6">
    <source>
        <dbReference type="Proteomes" id="UP000264353"/>
    </source>
</evidence>
<organism evidence="5 6">
    <name type="scientific">Brassica campestris</name>
    <name type="common">Field mustard</name>
    <dbReference type="NCBI Taxonomy" id="3711"/>
    <lineage>
        <taxon>Eukaryota</taxon>
        <taxon>Viridiplantae</taxon>
        <taxon>Streptophyta</taxon>
        <taxon>Embryophyta</taxon>
        <taxon>Tracheophyta</taxon>
        <taxon>Spermatophyta</taxon>
        <taxon>Magnoliopsida</taxon>
        <taxon>eudicotyledons</taxon>
        <taxon>Gunneridae</taxon>
        <taxon>Pentapetalae</taxon>
        <taxon>rosids</taxon>
        <taxon>malvids</taxon>
        <taxon>Brassicales</taxon>
        <taxon>Brassicaceae</taxon>
        <taxon>Brassiceae</taxon>
        <taxon>Brassica</taxon>
    </lineage>
</organism>
<keyword evidence="2" id="KW-0645">Protease</keyword>
<evidence type="ECO:0000259" key="4">
    <source>
        <dbReference type="PROSITE" id="PS50600"/>
    </source>
</evidence>
<reference evidence="5 6" key="1">
    <citation type="submission" date="2018-06" db="EMBL/GenBank/DDBJ databases">
        <title>WGS assembly of Brassica rapa FPsc.</title>
        <authorList>
            <person name="Bowman J."/>
            <person name="Kohchi T."/>
            <person name="Yamato K."/>
            <person name="Jenkins J."/>
            <person name="Shu S."/>
            <person name="Ishizaki K."/>
            <person name="Yamaoka S."/>
            <person name="Nishihama R."/>
            <person name="Nakamura Y."/>
            <person name="Berger F."/>
            <person name="Adam C."/>
            <person name="Aki S."/>
            <person name="Althoff F."/>
            <person name="Araki T."/>
            <person name="Arteaga-Vazquez M."/>
            <person name="Balasubrmanian S."/>
            <person name="Bauer D."/>
            <person name="Boehm C."/>
            <person name="Briginshaw L."/>
            <person name="Caballero-Perez J."/>
            <person name="Catarino B."/>
            <person name="Chen F."/>
            <person name="Chiyoda S."/>
            <person name="Chovatia M."/>
            <person name="Davies K."/>
            <person name="Delmans M."/>
            <person name="Demura T."/>
            <person name="Dierschke T."/>
            <person name="Dolan L."/>
            <person name="Dorantes-Acosta A."/>
            <person name="Eklund D."/>
            <person name="Florent S."/>
            <person name="Flores-Sandoval E."/>
            <person name="Fujiyama A."/>
            <person name="Fukuzawa H."/>
            <person name="Galik B."/>
            <person name="Grimanelli D."/>
            <person name="Grimwood J."/>
            <person name="Grossniklaus U."/>
            <person name="Hamada T."/>
            <person name="Haseloff J."/>
            <person name="Hetherington A."/>
            <person name="Higo A."/>
            <person name="Hirakawa Y."/>
            <person name="Hundley H."/>
            <person name="Ikeda Y."/>
            <person name="Inoue K."/>
            <person name="Inoue S."/>
            <person name="Ishida S."/>
            <person name="Jia Q."/>
            <person name="Kakita M."/>
            <person name="Kanazawa T."/>
            <person name="Kawai Y."/>
            <person name="Kawashima T."/>
            <person name="Kennedy M."/>
            <person name="Kinose K."/>
            <person name="Kinoshita T."/>
            <person name="Kohara Y."/>
            <person name="Koide E."/>
            <person name="Komatsu K."/>
            <person name="Kopischke S."/>
            <person name="Kubo M."/>
            <person name="Kyozuka J."/>
            <person name="Lagercrantz U."/>
            <person name="Lin S."/>
            <person name="Lindquist E."/>
            <person name="Lipzen A."/>
            <person name="Lu C."/>
            <person name="Luna E."/>
            <person name="Martienssen R."/>
            <person name="Minamino N."/>
            <person name="Mizutani M."/>
            <person name="Mizutani M."/>
            <person name="Mochizuki N."/>
            <person name="Monte I."/>
            <person name="Mosher R."/>
            <person name="Nagasaki H."/>
            <person name="Nakagami H."/>
            <person name="Naramoto S."/>
            <person name="Nishitani K."/>
            <person name="Ohtani M."/>
            <person name="Okamoto T."/>
            <person name="Okumura M."/>
            <person name="Phillips J."/>
            <person name="Pollak B."/>
            <person name="Reinders A."/>
            <person name="Roevekamp M."/>
            <person name="Sano R."/>
            <person name="Sawa S."/>
            <person name="Schmid M."/>
            <person name="Shirakawa M."/>
            <person name="Solano R."/>
            <person name="Spunde A."/>
            <person name="Suetsugu N."/>
            <person name="Sugano S."/>
            <person name="Sugiyama A."/>
            <person name="Sun R."/>
            <person name="Suzuki Y."/>
            <person name="Takenaka M."/>
            <person name="Takezawa D."/>
            <person name="Tomogane H."/>
            <person name="Tsuzuki M."/>
            <person name="Ueda T."/>
            <person name="Umeda M."/>
            <person name="Ward J."/>
            <person name="Watanabe Y."/>
            <person name="Yazaki K."/>
            <person name="Yokoyama R."/>
            <person name="Yoshitake Y."/>
            <person name="Yotsui I."/>
            <person name="Zachgo S."/>
            <person name="Schmutz J."/>
        </authorList>
    </citation>
    <scope>NUCLEOTIDE SEQUENCE [LARGE SCALE GENOMIC DNA]</scope>
    <source>
        <strain evidence="6">cv. B-3</strain>
    </source>
</reference>
<dbReference type="Proteomes" id="UP000264353">
    <property type="component" value="Chromosome A1"/>
</dbReference>
<keyword evidence="3" id="KW-0378">Hydrolase</keyword>
<feature type="domain" description="Ubiquitin-like protease family profile" evidence="4">
    <location>
        <begin position="73"/>
        <end position="261"/>
    </location>
</feature>
<proteinExistence type="inferred from homology"/>
<evidence type="ECO:0000256" key="2">
    <source>
        <dbReference type="ARBA" id="ARBA00022670"/>
    </source>
</evidence>
<dbReference type="InterPro" id="IPR038765">
    <property type="entry name" value="Papain-like_cys_pep_sf"/>
</dbReference>
<name>A0A398APD6_BRACM</name>
<dbReference type="Gene3D" id="3.40.395.10">
    <property type="entry name" value="Adenoviral Proteinase, Chain A"/>
    <property type="match status" value="1"/>
</dbReference>
<dbReference type="EMBL" id="CM010628">
    <property type="protein sequence ID" value="RID79512.1"/>
    <property type="molecule type" value="Genomic_DNA"/>
</dbReference>